<dbReference type="PANTHER" id="PTHR19353">
    <property type="entry name" value="FATTY ACID DESATURASE 2"/>
    <property type="match status" value="1"/>
</dbReference>
<keyword evidence="7 8" id="KW-0472">Membrane</keyword>
<evidence type="ECO:0000313" key="11">
    <source>
        <dbReference type="Proteomes" id="UP000276133"/>
    </source>
</evidence>
<dbReference type="OrthoDB" id="260091at2759"/>
<reference evidence="10 11" key="1">
    <citation type="journal article" date="2018" name="Sci. Rep.">
        <title>Genomic signatures of local adaptation to the degree of environmental predictability in rotifers.</title>
        <authorList>
            <person name="Franch-Gras L."/>
            <person name="Hahn C."/>
            <person name="Garcia-Roger E.M."/>
            <person name="Carmona M.J."/>
            <person name="Serra M."/>
            <person name="Gomez A."/>
        </authorList>
    </citation>
    <scope>NUCLEOTIDE SEQUENCE [LARGE SCALE GENOMIC DNA]</scope>
    <source>
        <strain evidence="10">HYR1</strain>
    </source>
</reference>
<sequence>MNHLAHRVVICAIMGFSADRWNNRHFKHHAKPNAIKKDPDIRMSYFYLLGKKLPEEIGKKKKGWLPYNLQQFYFFFTLPPVLVPILSVIEMYYYMIRYMKIMDMLWISLYYLRWYFMFVPSLGALGAIKLSFIVRVLQSYWFIWSTQMSHLPMEIDYDKDLSWFRTQL</sequence>
<evidence type="ECO:0000256" key="2">
    <source>
        <dbReference type="ARBA" id="ARBA00009295"/>
    </source>
</evidence>
<dbReference type="EMBL" id="REGN01008277">
    <property type="protein sequence ID" value="RNA03975.1"/>
    <property type="molecule type" value="Genomic_DNA"/>
</dbReference>
<dbReference type="STRING" id="10195.A0A3M7PYX5"/>
<evidence type="ECO:0000256" key="8">
    <source>
        <dbReference type="SAM" id="Phobius"/>
    </source>
</evidence>
<comment type="similarity">
    <text evidence="2">Belongs to the fatty acid desaturase type 1 family.</text>
</comment>
<feature type="domain" description="Fatty acid desaturase" evidence="9">
    <location>
        <begin position="6"/>
        <end position="143"/>
    </location>
</feature>
<dbReference type="Pfam" id="PF00487">
    <property type="entry name" value="FA_desaturase"/>
    <property type="match status" value="1"/>
</dbReference>
<keyword evidence="11" id="KW-1185">Reference proteome</keyword>
<evidence type="ECO:0000256" key="6">
    <source>
        <dbReference type="ARBA" id="ARBA00023098"/>
    </source>
</evidence>
<gene>
    <name evidence="10" type="ORF">BpHYR1_049871</name>
</gene>
<dbReference type="InterPro" id="IPR005804">
    <property type="entry name" value="FA_desaturase_dom"/>
</dbReference>
<evidence type="ECO:0000256" key="1">
    <source>
        <dbReference type="ARBA" id="ARBA00004141"/>
    </source>
</evidence>
<keyword evidence="4 8" id="KW-1133">Transmembrane helix</keyword>
<accession>A0A3M7PYX5</accession>
<protein>
    <submittedName>
        <fullName evidence="10">Fatty acid desaturase 2</fullName>
    </submittedName>
</protein>
<evidence type="ECO:0000313" key="10">
    <source>
        <dbReference type="EMBL" id="RNA03975.1"/>
    </source>
</evidence>
<organism evidence="10 11">
    <name type="scientific">Brachionus plicatilis</name>
    <name type="common">Marine rotifer</name>
    <name type="synonym">Brachionus muelleri</name>
    <dbReference type="NCBI Taxonomy" id="10195"/>
    <lineage>
        <taxon>Eukaryota</taxon>
        <taxon>Metazoa</taxon>
        <taxon>Spiralia</taxon>
        <taxon>Gnathifera</taxon>
        <taxon>Rotifera</taxon>
        <taxon>Eurotatoria</taxon>
        <taxon>Monogononta</taxon>
        <taxon>Pseudotrocha</taxon>
        <taxon>Ploima</taxon>
        <taxon>Brachionidae</taxon>
        <taxon>Brachionus</taxon>
    </lineage>
</organism>
<feature type="transmembrane region" description="Helical" evidence="8">
    <location>
        <begin position="72"/>
        <end position="93"/>
    </location>
</feature>
<feature type="transmembrane region" description="Helical" evidence="8">
    <location>
        <begin position="114"/>
        <end position="143"/>
    </location>
</feature>
<keyword evidence="6" id="KW-0443">Lipid metabolism</keyword>
<keyword evidence="3 8" id="KW-0812">Transmembrane</keyword>
<evidence type="ECO:0000256" key="3">
    <source>
        <dbReference type="ARBA" id="ARBA00022692"/>
    </source>
</evidence>
<dbReference type="AlphaFoldDB" id="A0A3M7PYX5"/>
<dbReference type="Proteomes" id="UP000276133">
    <property type="component" value="Unassembled WGS sequence"/>
</dbReference>
<proteinExistence type="inferred from homology"/>
<evidence type="ECO:0000259" key="9">
    <source>
        <dbReference type="Pfam" id="PF00487"/>
    </source>
</evidence>
<keyword evidence="5" id="KW-0560">Oxidoreductase</keyword>
<comment type="subcellular location">
    <subcellularLocation>
        <location evidence="1">Membrane</location>
        <topology evidence="1">Multi-pass membrane protein</topology>
    </subcellularLocation>
</comment>
<comment type="caution">
    <text evidence="10">The sequence shown here is derived from an EMBL/GenBank/DDBJ whole genome shotgun (WGS) entry which is preliminary data.</text>
</comment>
<feature type="non-terminal residue" evidence="10">
    <location>
        <position position="168"/>
    </location>
</feature>
<dbReference type="InterPro" id="IPR012171">
    <property type="entry name" value="Fatty_acid_desaturase"/>
</dbReference>
<dbReference type="GO" id="GO:0016717">
    <property type="term" value="F:oxidoreductase activity, acting on paired donors, with oxidation of a pair of donors resulting in the reduction of molecular oxygen to two molecules of water"/>
    <property type="evidence" value="ECO:0007669"/>
    <property type="project" value="TreeGrafter"/>
</dbReference>
<evidence type="ECO:0000256" key="5">
    <source>
        <dbReference type="ARBA" id="ARBA00023002"/>
    </source>
</evidence>
<name>A0A3M7PYX5_BRAPC</name>
<dbReference type="GO" id="GO:0016020">
    <property type="term" value="C:membrane"/>
    <property type="evidence" value="ECO:0007669"/>
    <property type="project" value="UniProtKB-SubCell"/>
</dbReference>
<dbReference type="PANTHER" id="PTHR19353:SF88">
    <property type="entry name" value="DELTA(5) FATTY ACID DESATURASE FAT-4"/>
    <property type="match status" value="1"/>
</dbReference>
<evidence type="ECO:0000256" key="4">
    <source>
        <dbReference type="ARBA" id="ARBA00022989"/>
    </source>
</evidence>
<evidence type="ECO:0000256" key="7">
    <source>
        <dbReference type="ARBA" id="ARBA00023136"/>
    </source>
</evidence>
<dbReference type="GO" id="GO:0006629">
    <property type="term" value="P:lipid metabolic process"/>
    <property type="evidence" value="ECO:0007669"/>
    <property type="project" value="UniProtKB-KW"/>
</dbReference>